<dbReference type="AlphaFoldDB" id="A0A929QSL4"/>
<evidence type="ECO:0000313" key="2">
    <source>
        <dbReference type="EMBL" id="MBF0934386.1"/>
    </source>
</evidence>
<feature type="transmembrane region" description="Helical" evidence="1">
    <location>
        <begin position="165"/>
        <end position="187"/>
    </location>
</feature>
<sequence length="236" mass="27073">MSYLYYEIRKLFKWEMLGAGVFSAIFKIFSLVLVYYCFFDLNNLKGFGFLLVLLIAYTVYFGADYFLIDKKKSVVTELMEKDLINEPNISNIINEIDSSLAKTTKFAQWVCGFVASITLLIGTGIGSAITLYTEKRYELVSSTSEKVRALDDFQRLFDTLLGGTGLQQVGAIILLLILPVTISYVLIQGFSFRRRQIRLYLLDCKYELDRKKAYKQCGQNECFEEASNNVRSIEKK</sequence>
<feature type="transmembrane region" description="Helical" evidence="1">
    <location>
        <begin position="47"/>
        <end position="68"/>
    </location>
</feature>
<keyword evidence="1" id="KW-0812">Transmembrane</keyword>
<evidence type="ECO:0000256" key="1">
    <source>
        <dbReference type="SAM" id="Phobius"/>
    </source>
</evidence>
<accession>A0A929QSL4</accession>
<dbReference type="EMBL" id="JABZFV010000018">
    <property type="protein sequence ID" value="MBF0934386.1"/>
    <property type="molecule type" value="Genomic_DNA"/>
</dbReference>
<keyword evidence="1" id="KW-0472">Membrane</keyword>
<dbReference type="Proteomes" id="UP000757900">
    <property type="component" value="Unassembled WGS sequence"/>
</dbReference>
<name>A0A929QSL4_ABIDE</name>
<feature type="transmembrane region" description="Helical" evidence="1">
    <location>
        <begin position="12"/>
        <end position="35"/>
    </location>
</feature>
<gene>
    <name evidence="2" type="ORF">HXK00_01925</name>
</gene>
<feature type="transmembrane region" description="Helical" evidence="1">
    <location>
        <begin position="109"/>
        <end position="132"/>
    </location>
</feature>
<keyword evidence="1" id="KW-1133">Transmembrane helix</keyword>
<proteinExistence type="predicted"/>
<comment type="caution">
    <text evidence="2">The sequence shown here is derived from an EMBL/GenBank/DDBJ whole genome shotgun (WGS) entry which is preliminary data.</text>
</comment>
<evidence type="ECO:0000313" key="3">
    <source>
        <dbReference type="Proteomes" id="UP000757900"/>
    </source>
</evidence>
<organism evidence="2 3">
    <name type="scientific">Abiotrophia defectiva</name>
    <name type="common">Streptococcus defectivus</name>
    <dbReference type="NCBI Taxonomy" id="46125"/>
    <lineage>
        <taxon>Bacteria</taxon>
        <taxon>Bacillati</taxon>
        <taxon>Bacillota</taxon>
        <taxon>Bacilli</taxon>
        <taxon>Lactobacillales</taxon>
        <taxon>Aerococcaceae</taxon>
        <taxon>Abiotrophia</taxon>
    </lineage>
</organism>
<reference evidence="2" key="1">
    <citation type="submission" date="2020-04" db="EMBL/GenBank/DDBJ databases">
        <title>Deep metagenomics examines the oral microbiome during advanced dental caries in children, revealing novel taxa and co-occurrences with host molecules.</title>
        <authorList>
            <person name="Baker J.L."/>
            <person name="Morton J.T."/>
            <person name="Dinis M."/>
            <person name="Alvarez R."/>
            <person name="Tran N.C."/>
            <person name="Knight R."/>
            <person name="Edlund A."/>
        </authorList>
    </citation>
    <scope>NUCLEOTIDE SEQUENCE</scope>
    <source>
        <strain evidence="2">JCVI_23_bin.16</strain>
    </source>
</reference>
<protein>
    <submittedName>
        <fullName evidence="2">Uncharacterized protein</fullName>
    </submittedName>
</protein>